<sequence>MEWQVGDLHLGKWKVAIRIIVIDGALRDCRIGKTVK</sequence>
<name>C0PUZ3_DROME</name>
<reference evidence="1" key="1">
    <citation type="submission" date="2009-03" db="EMBL/GenBank/DDBJ databases">
        <authorList>
            <person name="Carlson J."/>
            <person name="Booth B."/>
            <person name="Frise E."/>
            <person name="Sandler J."/>
            <person name="Wan K."/>
            <person name="Yu C."/>
            <person name="Celniker S."/>
        </authorList>
    </citation>
    <scope>NUCLEOTIDE SEQUENCE</scope>
</reference>
<dbReference type="AlphaFoldDB" id="C0PUZ3"/>
<proteinExistence type="evidence at transcript level"/>
<evidence type="ECO:0000313" key="1">
    <source>
        <dbReference type="EMBL" id="ACN63471.1"/>
    </source>
</evidence>
<organism evidence="1">
    <name type="scientific">Drosophila melanogaster</name>
    <name type="common">Fruit fly</name>
    <dbReference type="NCBI Taxonomy" id="7227"/>
    <lineage>
        <taxon>Eukaryota</taxon>
        <taxon>Metazoa</taxon>
        <taxon>Ecdysozoa</taxon>
        <taxon>Arthropoda</taxon>
        <taxon>Hexapoda</taxon>
        <taxon>Insecta</taxon>
        <taxon>Pterygota</taxon>
        <taxon>Neoptera</taxon>
        <taxon>Endopterygota</taxon>
        <taxon>Diptera</taxon>
        <taxon>Brachycera</taxon>
        <taxon>Muscomorpha</taxon>
        <taxon>Ephydroidea</taxon>
        <taxon>Drosophilidae</taxon>
        <taxon>Drosophila</taxon>
        <taxon>Sophophora</taxon>
    </lineage>
</organism>
<dbReference type="EMBL" id="BT072849">
    <property type="protein sequence ID" value="ACN63471.1"/>
    <property type="molecule type" value="mRNA"/>
</dbReference>
<protein>
    <submittedName>
        <fullName evidence="1">MIP06864p</fullName>
    </submittedName>
</protein>
<accession>C0PUZ3</accession>